<organism evidence="1 2">
    <name type="scientific">Dreissena polymorpha</name>
    <name type="common">Zebra mussel</name>
    <name type="synonym">Mytilus polymorpha</name>
    <dbReference type="NCBI Taxonomy" id="45954"/>
    <lineage>
        <taxon>Eukaryota</taxon>
        <taxon>Metazoa</taxon>
        <taxon>Spiralia</taxon>
        <taxon>Lophotrochozoa</taxon>
        <taxon>Mollusca</taxon>
        <taxon>Bivalvia</taxon>
        <taxon>Autobranchia</taxon>
        <taxon>Heteroconchia</taxon>
        <taxon>Euheterodonta</taxon>
        <taxon>Imparidentia</taxon>
        <taxon>Neoheterodontei</taxon>
        <taxon>Myida</taxon>
        <taxon>Dreissenoidea</taxon>
        <taxon>Dreissenidae</taxon>
        <taxon>Dreissena</taxon>
    </lineage>
</organism>
<proteinExistence type="predicted"/>
<comment type="caution">
    <text evidence="1">The sequence shown here is derived from an EMBL/GenBank/DDBJ whole genome shotgun (WGS) entry which is preliminary data.</text>
</comment>
<reference evidence="1" key="1">
    <citation type="journal article" date="2019" name="bioRxiv">
        <title>The Genome of the Zebra Mussel, Dreissena polymorpha: A Resource for Invasive Species Research.</title>
        <authorList>
            <person name="McCartney M.A."/>
            <person name="Auch B."/>
            <person name="Kono T."/>
            <person name="Mallez S."/>
            <person name="Zhang Y."/>
            <person name="Obille A."/>
            <person name="Becker A."/>
            <person name="Abrahante J.E."/>
            <person name="Garbe J."/>
            <person name="Badalamenti J.P."/>
            <person name="Herman A."/>
            <person name="Mangelson H."/>
            <person name="Liachko I."/>
            <person name="Sullivan S."/>
            <person name="Sone E.D."/>
            <person name="Koren S."/>
            <person name="Silverstein K.A.T."/>
            <person name="Beckman K.B."/>
            <person name="Gohl D.M."/>
        </authorList>
    </citation>
    <scope>NUCLEOTIDE SEQUENCE</scope>
    <source>
        <strain evidence="1">Duluth1</strain>
        <tissue evidence="1">Whole animal</tissue>
    </source>
</reference>
<dbReference type="Proteomes" id="UP000828390">
    <property type="component" value="Unassembled WGS sequence"/>
</dbReference>
<accession>A0A9D4H669</accession>
<protein>
    <submittedName>
        <fullName evidence="1">Uncharacterized protein</fullName>
    </submittedName>
</protein>
<evidence type="ECO:0000313" key="2">
    <source>
        <dbReference type="Proteomes" id="UP000828390"/>
    </source>
</evidence>
<evidence type="ECO:0000313" key="1">
    <source>
        <dbReference type="EMBL" id="KAH3828163.1"/>
    </source>
</evidence>
<dbReference type="AlphaFoldDB" id="A0A9D4H669"/>
<sequence length="62" mass="7436">MELMERRREEAVMTTFEKDVDFLSHDMFDSVAIQTFLLKWRVDKDVPLHFPIHLKSRLGQSN</sequence>
<keyword evidence="2" id="KW-1185">Reference proteome</keyword>
<name>A0A9D4H669_DREPO</name>
<dbReference type="EMBL" id="JAIWYP010000005">
    <property type="protein sequence ID" value="KAH3828163.1"/>
    <property type="molecule type" value="Genomic_DNA"/>
</dbReference>
<gene>
    <name evidence="1" type="ORF">DPMN_130115</name>
</gene>
<reference evidence="1" key="2">
    <citation type="submission" date="2020-11" db="EMBL/GenBank/DDBJ databases">
        <authorList>
            <person name="McCartney M.A."/>
            <person name="Auch B."/>
            <person name="Kono T."/>
            <person name="Mallez S."/>
            <person name="Becker A."/>
            <person name="Gohl D.M."/>
            <person name="Silverstein K.A.T."/>
            <person name="Koren S."/>
            <person name="Bechman K.B."/>
            <person name="Herman A."/>
            <person name="Abrahante J.E."/>
            <person name="Garbe J."/>
        </authorList>
    </citation>
    <scope>NUCLEOTIDE SEQUENCE</scope>
    <source>
        <strain evidence="1">Duluth1</strain>
        <tissue evidence="1">Whole animal</tissue>
    </source>
</reference>